<dbReference type="Pfam" id="PF00848">
    <property type="entry name" value="Ring_hydroxyl_A"/>
    <property type="match status" value="1"/>
</dbReference>
<evidence type="ECO:0000256" key="2">
    <source>
        <dbReference type="ARBA" id="ARBA00022714"/>
    </source>
</evidence>
<gene>
    <name evidence="8" type="ORF">H0241_19810</name>
</gene>
<dbReference type="InterPro" id="IPR036922">
    <property type="entry name" value="Rieske_2Fe-2S_sf"/>
</dbReference>
<keyword evidence="4" id="KW-0560">Oxidoreductase</keyword>
<dbReference type="GO" id="GO:0051537">
    <property type="term" value="F:2 iron, 2 sulfur cluster binding"/>
    <property type="evidence" value="ECO:0007669"/>
    <property type="project" value="UniProtKB-KW"/>
</dbReference>
<evidence type="ECO:0000256" key="5">
    <source>
        <dbReference type="ARBA" id="ARBA00023004"/>
    </source>
</evidence>
<dbReference type="GO" id="GO:0005506">
    <property type="term" value="F:iron ion binding"/>
    <property type="evidence" value="ECO:0007669"/>
    <property type="project" value="InterPro"/>
</dbReference>
<evidence type="ECO:0000256" key="3">
    <source>
        <dbReference type="ARBA" id="ARBA00022723"/>
    </source>
</evidence>
<dbReference type="EMBL" id="JACDTY010000009">
    <property type="protein sequence ID" value="MBA1142476.1"/>
    <property type="molecule type" value="Genomic_DNA"/>
</dbReference>
<dbReference type="SUPFAM" id="SSF50022">
    <property type="entry name" value="ISP domain"/>
    <property type="match status" value="1"/>
</dbReference>
<dbReference type="SUPFAM" id="SSF55961">
    <property type="entry name" value="Bet v1-like"/>
    <property type="match status" value="1"/>
</dbReference>
<dbReference type="InterPro" id="IPR017941">
    <property type="entry name" value="Rieske_2Fe-2S"/>
</dbReference>
<dbReference type="CDD" id="cd03469">
    <property type="entry name" value="Rieske_RO_Alpha_N"/>
    <property type="match status" value="1"/>
</dbReference>
<comment type="caution">
    <text evidence="8">The sequence shown here is derived from an EMBL/GenBank/DDBJ whole genome shotgun (WGS) entry which is preliminary data.</text>
</comment>
<comment type="cofactor">
    <cofactor evidence="1">
        <name>Fe cation</name>
        <dbReference type="ChEBI" id="CHEBI:24875"/>
    </cofactor>
</comment>
<evidence type="ECO:0000256" key="6">
    <source>
        <dbReference type="ARBA" id="ARBA00023014"/>
    </source>
</evidence>
<evidence type="ECO:0000313" key="9">
    <source>
        <dbReference type="Proteomes" id="UP000558284"/>
    </source>
</evidence>
<dbReference type="InterPro" id="IPR015879">
    <property type="entry name" value="Ring_hydroxy_dOase_asu_C_dom"/>
</dbReference>
<keyword evidence="5" id="KW-0408">Iron</keyword>
<dbReference type="PANTHER" id="PTHR43756">
    <property type="entry name" value="CHOLINE MONOOXYGENASE, CHLOROPLASTIC"/>
    <property type="match status" value="1"/>
</dbReference>
<dbReference type="PRINTS" id="PR00090">
    <property type="entry name" value="RNGDIOXGNASE"/>
</dbReference>
<keyword evidence="8" id="KW-0223">Dioxygenase</keyword>
<accession>A0A838B779</accession>
<reference evidence="8 9" key="1">
    <citation type="submission" date="2020-07" db="EMBL/GenBank/DDBJ databases">
        <title>Definition of the novel symbiovar canariense within Mesorhizobium novociceri, a new species of genus Mesorhizobium nodulating Cicer canariense in the Caldera de Taburiente National Park (La Palma, Canary Islands).</title>
        <authorList>
            <person name="Leon-Barrios M."/>
            <person name="Perez-Yepez J."/>
            <person name="Flores-Felix J.D."/>
            <person name="Ramirez-Baena M.H."/>
            <person name="Pulido-Suarez L."/>
            <person name="Igual J.M."/>
            <person name="Velazquez E."/>
            <person name="Peix A."/>
        </authorList>
    </citation>
    <scope>NUCLEOTIDE SEQUENCE [LARGE SCALE GENOMIC DNA]</scope>
    <source>
        <strain evidence="8 9">CCANP35</strain>
    </source>
</reference>
<dbReference type="InterPro" id="IPR001663">
    <property type="entry name" value="Rng_hydr_dOase-A"/>
</dbReference>
<feature type="domain" description="Rieske" evidence="7">
    <location>
        <begin position="43"/>
        <end position="148"/>
    </location>
</feature>
<keyword evidence="2" id="KW-0001">2Fe-2S</keyword>
<dbReference type="Gene3D" id="3.90.380.10">
    <property type="entry name" value="Naphthalene 1,2-dioxygenase Alpha Subunit, Chain A, domain 1"/>
    <property type="match status" value="1"/>
</dbReference>
<organism evidence="8 9">
    <name type="scientific">Mesorhizobium neociceri</name>
    <dbReference type="NCBI Taxonomy" id="1307853"/>
    <lineage>
        <taxon>Bacteria</taxon>
        <taxon>Pseudomonadati</taxon>
        <taxon>Pseudomonadota</taxon>
        <taxon>Alphaproteobacteria</taxon>
        <taxon>Hyphomicrobiales</taxon>
        <taxon>Phyllobacteriaceae</taxon>
        <taxon>Mesorhizobium</taxon>
    </lineage>
</organism>
<evidence type="ECO:0000313" key="8">
    <source>
        <dbReference type="EMBL" id="MBA1142476.1"/>
    </source>
</evidence>
<sequence length="402" mass="45487">MAEKTVLELAALQRPGHSLDRVFYVDKDIFERDIEVIFARQWLFVDHVSRIPTPGDFITFEIGGDSIVIVRGTNGEIFAHHNVCRHRGSIICQKPEGKVRTFTCPYHGWVYDLSGRLVHAKNMGEGFDRSKWGLHSCAVRVTAGLIFIYLGNEKDGPDFAAMEADVLPYLEPHGLTRAKIAHTEVYTTPGNWKLAVENFRECYHCVMAHPEYTAVNAYVKTNDAVPGSFEANVLPAWEEAARDEGFVVGSVALATGLQPYQVRRRPIRDGWQTASKDGQPVAPLMGNLKKFDGAETAVDFMPQFGLHSTSDHTTLIRFTPIDPTHTEMRLTWLVHEDAVEGTDYDVERLKWMWHVTTLQDAELIANNHRGVTSRHYTPGLYSVREEMTAAFIAWYLNRLINE</sequence>
<dbReference type="Gene3D" id="2.102.10.10">
    <property type="entry name" value="Rieske [2Fe-2S] iron-sulphur domain"/>
    <property type="match status" value="1"/>
</dbReference>
<evidence type="ECO:0000256" key="1">
    <source>
        <dbReference type="ARBA" id="ARBA00001962"/>
    </source>
</evidence>
<dbReference type="AlphaFoldDB" id="A0A838B779"/>
<dbReference type="Proteomes" id="UP000558284">
    <property type="component" value="Unassembled WGS sequence"/>
</dbReference>
<dbReference type="GO" id="GO:0051213">
    <property type="term" value="F:dioxygenase activity"/>
    <property type="evidence" value="ECO:0007669"/>
    <property type="project" value="UniProtKB-KW"/>
</dbReference>
<name>A0A838B779_9HYPH</name>
<keyword evidence="3" id="KW-0479">Metal-binding</keyword>
<protein>
    <submittedName>
        <fullName evidence="8">Aromatic ring-hydroxylating dioxygenase subunit alpha</fullName>
    </submittedName>
</protein>
<dbReference type="PROSITE" id="PS51296">
    <property type="entry name" value="RIESKE"/>
    <property type="match status" value="1"/>
</dbReference>
<keyword evidence="6" id="KW-0411">Iron-sulfur</keyword>
<evidence type="ECO:0000256" key="4">
    <source>
        <dbReference type="ARBA" id="ARBA00023002"/>
    </source>
</evidence>
<evidence type="ECO:0000259" key="7">
    <source>
        <dbReference type="PROSITE" id="PS51296"/>
    </source>
</evidence>
<dbReference type="PANTHER" id="PTHR43756:SF5">
    <property type="entry name" value="CHOLINE MONOOXYGENASE, CHLOROPLASTIC"/>
    <property type="match status" value="1"/>
</dbReference>
<dbReference type="Pfam" id="PF00355">
    <property type="entry name" value="Rieske"/>
    <property type="match status" value="1"/>
</dbReference>
<proteinExistence type="predicted"/>
<keyword evidence="9" id="KW-1185">Reference proteome</keyword>